<dbReference type="PANTHER" id="PTHR11941:SF54">
    <property type="entry name" value="ENOYL-COA HYDRATASE, MITOCHONDRIAL"/>
    <property type="match status" value="1"/>
</dbReference>
<gene>
    <name evidence="3" type="ORF">AS156_20110</name>
</gene>
<dbReference type="GO" id="GO:0016829">
    <property type="term" value="F:lyase activity"/>
    <property type="evidence" value="ECO:0007669"/>
    <property type="project" value="UniProtKB-KW"/>
</dbReference>
<sequence length="245" mass="26665">MTLVRYESADHIATITMERVSSHNALNNALCDELRDVWRRFRDSDDRVAVLASVEEKYFCVGADVRDFPANMWQAVPGLGVELDKPVIAATSGWVVGGGFVLVQMADICVASETTRFVYPEAKIGTTGGGVSSVLARMPHKIAMEFLLIGEELPVERAYQIGFVNRVAPAGQHVAVAQEMAAKIAGNAPLVVQTLKKLARDAMPKGPLETVAEVRRLLDAIKDSEDLKEGAKAFGEKRPPRFTGK</sequence>
<dbReference type="Gene3D" id="1.10.12.10">
    <property type="entry name" value="Lyase 2-enoyl-coa Hydratase, Chain A, domain 2"/>
    <property type="match status" value="1"/>
</dbReference>
<organism evidence="3 4">
    <name type="scientific">Bradyrhizobium macuxiense</name>
    <dbReference type="NCBI Taxonomy" id="1755647"/>
    <lineage>
        <taxon>Bacteria</taxon>
        <taxon>Pseudomonadati</taxon>
        <taxon>Pseudomonadota</taxon>
        <taxon>Alphaproteobacteria</taxon>
        <taxon>Hyphomicrobiales</taxon>
        <taxon>Nitrobacteraceae</taxon>
        <taxon>Bradyrhizobium</taxon>
    </lineage>
</organism>
<reference evidence="3 4" key="1">
    <citation type="submission" date="2015-11" db="EMBL/GenBank/DDBJ databases">
        <title>Draft Genome Sequence of the Strain BR 10303 (Bradyrhizobium sp.) isolated from nodules of Centrolobium paraense.</title>
        <authorList>
            <person name="Zelli J.E."/>
            <person name="Simoes-Araujo J.L."/>
            <person name="Barauna A.C."/>
            <person name="Silva K."/>
        </authorList>
    </citation>
    <scope>NUCLEOTIDE SEQUENCE [LARGE SCALE GENOMIC DNA]</scope>
    <source>
        <strain evidence="3 4">BR 10303</strain>
    </source>
</reference>
<evidence type="ECO:0000313" key="3">
    <source>
        <dbReference type="EMBL" id="KWV47168.1"/>
    </source>
</evidence>
<name>A0A109JE01_9BRAD</name>
<keyword evidence="4" id="KW-1185">Reference proteome</keyword>
<dbReference type="EMBL" id="LNCU01000114">
    <property type="protein sequence ID" value="KWV47168.1"/>
    <property type="molecule type" value="Genomic_DNA"/>
</dbReference>
<dbReference type="Proteomes" id="UP000057737">
    <property type="component" value="Unassembled WGS sequence"/>
</dbReference>
<dbReference type="SUPFAM" id="SSF52096">
    <property type="entry name" value="ClpP/crotonase"/>
    <property type="match status" value="1"/>
</dbReference>
<comment type="similarity">
    <text evidence="1">Belongs to the enoyl-CoA hydratase/isomerase family.</text>
</comment>
<keyword evidence="2" id="KW-0456">Lyase</keyword>
<dbReference type="InterPro" id="IPR001753">
    <property type="entry name" value="Enoyl-CoA_hydra/iso"/>
</dbReference>
<dbReference type="OrthoDB" id="7957667at2"/>
<dbReference type="InterPro" id="IPR014748">
    <property type="entry name" value="Enoyl-CoA_hydra_C"/>
</dbReference>
<accession>A0A109JE01</accession>
<proteinExistence type="inferred from homology"/>
<dbReference type="Gene3D" id="3.90.226.10">
    <property type="entry name" value="2-enoyl-CoA Hydratase, Chain A, domain 1"/>
    <property type="match status" value="1"/>
</dbReference>
<dbReference type="GO" id="GO:0006635">
    <property type="term" value="P:fatty acid beta-oxidation"/>
    <property type="evidence" value="ECO:0007669"/>
    <property type="project" value="TreeGrafter"/>
</dbReference>
<evidence type="ECO:0000313" key="4">
    <source>
        <dbReference type="Proteomes" id="UP000057737"/>
    </source>
</evidence>
<evidence type="ECO:0000256" key="2">
    <source>
        <dbReference type="ARBA" id="ARBA00023239"/>
    </source>
</evidence>
<dbReference type="RefSeq" id="WP_066513793.1">
    <property type="nucleotide sequence ID" value="NZ_LNCU01000114.1"/>
</dbReference>
<protein>
    <submittedName>
        <fullName evidence="3">Enoyl-CoA hydratase</fullName>
    </submittedName>
</protein>
<dbReference type="PANTHER" id="PTHR11941">
    <property type="entry name" value="ENOYL-COA HYDRATASE-RELATED"/>
    <property type="match status" value="1"/>
</dbReference>
<comment type="caution">
    <text evidence="3">The sequence shown here is derived from an EMBL/GenBank/DDBJ whole genome shotgun (WGS) entry which is preliminary data.</text>
</comment>
<dbReference type="InterPro" id="IPR029045">
    <property type="entry name" value="ClpP/crotonase-like_dom_sf"/>
</dbReference>
<dbReference type="Pfam" id="PF00378">
    <property type="entry name" value="ECH_1"/>
    <property type="match status" value="1"/>
</dbReference>
<dbReference type="AlphaFoldDB" id="A0A109JE01"/>
<evidence type="ECO:0000256" key="1">
    <source>
        <dbReference type="ARBA" id="ARBA00005254"/>
    </source>
</evidence>
<dbReference type="CDD" id="cd06558">
    <property type="entry name" value="crotonase-like"/>
    <property type="match status" value="1"/>
</dbReference>